<dbReference type="InterPro" id="IPR020084">
    <property type="entry name" value="NUDIX_hydrolase_CS"/>
</dbReference>
<dbReference type="KEGG" id="sspb:CP982_14910"/>
<evidence type="ECO:0000256" key="2">
    <source>
        <dbReference type="ARBA" id="ARBA00005582"/>
    </source>
</evidence>
<dbReference type="Proteomes" id="UP000326505">
    <property type="component" value="Chromosome"/>
</dbReference>
<dbReference type="PRINTS" id="PR00502">
    <property type="entry name" value="NUDIXFAMILY"/>
</dbReference>
<keyword evidence="4" id="KW-0460">Magnesium</keyword>
<dbReference type="InterPro" id="IPR015797">
    <property type="entry name" value="NUDIX_hydrolase-like_dom_sf"/>
</dbReference>
<feature type="domain" description="Nudix hydrolase" evidence="6">
    <location>
        <begin position="22"/>
        <end position="164"/>
    </location>
</feature>
<evidence type="ECO:0000313" key="7">
    <source>
        <dbReference type="EMBL" id="QEV59868.1"/>
    </source>
</evidence>
<dbReference type="Pfam" id="PF00293">
    <property type="entry name" value="NUDIX"/>
    <property type="match status" value="1"/>
</dbReference>
<dbReference type="PROSITE" id="PS51462">
    <property type="entry name" value="NUDIX"/>
    <property type="match status" value="1"/>
</dbReference>
<evidence type="ECO:0000256" key="4">
    <source>
        <dbReference type="ARBA" id="ARBA00022842"/>
    </source>
</evidence>
<evidence type="ECO:0000256" key="3">
    <source>
        <dbReference type="ARBA" id="ARBA00022801"/>
    </source>
</evidence>
<evidence type="ECO:0000256" key="5">
    <source>
        <dbReference type="RuleBase" id="RU003476"/>
    </source>
</evidence>
<dbReference type="AlphaFoldDB" id="A0A5P2X5Y7"/>
<organism evidence="7 8">
    <name type="scientific">Streptomyces spectabilis</name>
    <dbReference type="NCBI Taxonomy" id="68270"/>
    <lineage>
        <taxon>Bacteria</taxon>
        <taxon>Bacillati</taxon>
        <taxon>Actinomycetota</taxon>
        <taxon>Actinomycetes</taxon>
        <taxon>Kitasatosporales</taxon>
        <taxon>Streptomycetaceae</taxon>
        <taxon>Streptomyces</taxon>
    </lineage>
</organism>
<dbReference type="EMBL" id="CP023690">
    <property type="protein sequence ID" value="QEV59868.1"/>
    <property type="molecule type" value="Genomic_DNA"/>
</dbReference>
<gene>
    <name evidence="7" type="ORF">CP982_14910</name>
</gene>
<dbReference type="GO" id="GO:0016787">
    <property type="term" value="F:hydrolase activity"/>
    <property type="evidence" value="ECO:0007669"/>
    <property type="project" value="UniProtKB-KW"/>
</dbReference>
<dbReference type="PROSITE" id="PS00893">
    <property type="entry name" value="NUDIX_BOX"/>
    <property type="match status" value="1"/>
</dbReference>
<dbReference type="InterPro" id="IPR000086">
    <property type="entry name" value="NUDIX_hydrolase_dom"/>
</dbReference>
<dbReference type="SUPFAM" id="SSF55811">
    <property type="entry name" value="Nudix"/>
    <property type="match status" value="1"/>
</dbReference>
<sequence length="180" mass="19350">MNHRIWRCLMAHADVDQANPPARRIGCVVLIRNRSGDVLMVKPTYKHADSKQGWQLPGGGAHQGEGIAAAAVREVKEETGLTVKVSHAVCIDQVPASEDGSSAEGVNLVCDGGTVLHEQAVTVTVPESARAELSEVRWVAMGELDELAFPYQVARVRNAVRAAEFGMRLPLYRLGEAASA</sequence>
<keyword evidence="3 5" id="KW-0378">Hydrolase</keyword>
<evidence type="ECO:0000259" key="6">
    <source>
        <dbReference type="PROSITE" id="PS51462"/>
    </source>
</evidence>
<protein>
    <submittedName>
        <fullName evidence="7">NUDIX hydrolase</fullName>
    </submittedName>
</protein>
<dbReference type="PANTHER" id="PTHR43046:SF12">
    <property type="entry name" value="GDP-MANNOSE MANNOSYL HYDROLASE"/>
    <property type="match status" value="1"/>
</dbReference>
<dbReference type="PANTHER" id="PTHR43046">
    <property type="entry name" value="GDP-MANNOSE MANNOSYL HYDROLASE"/>
    <property type="match status" value="1"/>
</dbReference>
<name>A0A5P2X5Y7_STRST</name>
<dbReference type="InterPro" id="IPR020476">
    <property type="entry name" value="Nudix_hydrolase"/>
</dbReference>
<evidence type="ECO:0000256" key="1">
    <source>
        <dbReference type="ARBA" id="ARBA00001946"/>
    </source>
</evidence>
<comment type="cofactor">
    <cofactor evidence="1">
        <name>Mg(2+)</name>
        <dbReference type="ChEBI" id="CHEBI:18420"/>
    </cofactor>
</comment>
<proteinExistence type="inferred from homology"/>
<evidence type="ECO:0000313" key="8">
    <source>
        <dbReference type="Proteomes" id="UP000326505"/>
    </source>
</evidence>
<dbReference type="Gene3D" id="3.90.79.10">
    <property type="entry name" value="Nucleoside Triphosphate Pyrophosphohydrolase"/>
    <property type="match status" value="1"/>
</dbReference>
<reference evidence="7 8" key="1">
    <citation type="submission" date="2017-09" db="EMBL/GenBank/DDBJ databases">
        <authorList>
            <person name="Lee N."/>
            <person name="Cho B.-K."/>
        </authorList>
    </citation>
    <scope>NUCLEOTIDE SEQUENCE [LARGE SCALE GENOMIC DNA]</scope>
    <source>
        <strain evidence="7 8">ATCC 27465</strain>
    </source>
</reference>
<accession>A0A5P2X5Y7</accession>
<comment type="similarity">
    <text evidence="2 5">Belongs to the Nudix hydrolase family.</text>
</comment>